<evidence type="ECO:0000313" key="2">
    <source>
        <dbReference type="Proteomes" id="UP000199026"/>
    </source>
</evidence>
<dbReference type="PANTHER" id="PTHR31793:SF2">
    <property type="entry name" value="BLR1345 PROTEIN"/>
    <property type="match status" value="1"/>
</dbReference>
<reference evidence="1 2" key="1">
    <citation type="submission" date="2016-10" db="EMBL/GenBank/DDBJ databases">
        <authorList>
            <person name="de Groot N.N."/>
        </authorList>
    </citation>
    <scope>NUCLEOTIDE SEQUENCE [LARGE SCALE GENOMIC DNA]</scope>
    <source>
        <strain evidence="1 2">DSM 24677</strain>
    </source>
</reference>
<proteinExistence type="predicted"/>
<dbReference type="Pfam" id="PF13279">
    <property type="entry name" value="4HBT_2"/>
    <property type="match status" value="1"/>
</dbReference>
<dbReference type="STRING" id="576131.SAMN05444486_102354"/>
<dbReference type="EMBL" id="FNPR01000002">
    <property type="protein sequence ID" value="SDY47452.1"/>
    <property type="molecule type" value="Genomic_DNA"/>
</dbReference>
<dbReference type="PANTHER" id="PTHR31793">
    <property type="entry name" value="4-HYDROXYBENZOYL-COA THIOESTERASE FAMILY MEMBER"/>
    <property type="match status" value="1"/>
</dbReference>
<name>A0A1H3K5H4_9RHOB</name>
<sequence length="158" mass="18003">MTKPFISEPMVVRPEWIDFNGHLNMAYYNVLMDLGVDALWHEIGFGGDYLTRTGHTTYSAEYHMHYIREVHEGDRLRATFQVLDMNDKSIHFCQELIHEDGWVSAGGEGMCLHIDQSGPRVASMPADILETFKTMRAAHAKLPIPSFVGRPMGIRHKS</sequence>
<dbReference type="CDD" id="cd00586">
    <property type="entry name" value="4HBT"/>
    <property type="match status" value="1"/>
</dbReference>
<dbReference type="InterPro" id="IPR050563">
    <property type="entry name" value="4-hydroxybenzoyl-CoA_TE"/>
</dbReference>
<dbReference type="AlphaFoldDB" id="A0A1H3K5H4"/>
<gene>
    <name evidence="1" type="ORF">SAMN05444486_102354</name>
</gene>
<dbReference type="GO" id="GO:0047617">
    <property type="term" value="F:fatty acyl-CoA hydrolase activity"/>
    <property type="evidence" value="ECO:0007669"/>
    <property type="project" value="TreeGrafter"/>
</dbReference>
<dbReference type="Gene3D" id="3.10.129.10">
    <property type="entry name" value="Hotdog Thioesterase"/>
    <property type="match status" value="1"/>
</dbReference>
<keyword evidence="1" id="KW-0378">Hydrolase</keyword>
<dbReference type="RefSeq" id="WP_089890016.1">
    <property type="nucleotide sequence ID" value="NZ_CALJFH010000025.1"/>
</dbReference>
<dbReference type="GeneID" id="78124426"/>
<organism evidence="1 2">
    <name type="scientific">Lentibacter algarum</name>
    <dbReference type="NCBI Taxonomy" id="576131"/>
    <lineage>
        <taxon>Bacteria</taxon>
        <taxon>Pseudomonadati</taxon>
        <taxon>Pseudomonadota</taxon>
        <taxon>Alphaproteobacteria</taxon>
        <taxon>Rhodobacterales</taxon>
        <taxon>Roseobacteraceae</taxon>
        <taxon>Lentibacter</taxon>
    </lineage>
</organism>
<accession>A0A1H3K5H4</accession>
<dbReference type="Proteomes" id="UP000199026">
    <property type="component" value="Unassembled WGS sequence"/>
</dbReference>
<protein>
    <submittedName>
        <fullName evidence="1">Acyl-CoA thioester hydrolase</fullName>
    </submittedName>
</protein>
<keyword evidence="2" id="KW-1185">Reference proteome</keyword>
<dbReference type="OrthoDB" id="9803287at2"/>
<dbReference type="SUPFAM" id="SSF54637">
    <property type="entry name" value="Thioesterase/thiol ester dehydrase-isomerase"/>
    <property type="match status" value="1"/>
</dbReference>
<evidence type="ECO:0000313" key="1">
    <source>
        <dbReference type="EMBL" id="SDY47452.1"/>
    </source>
</evidence>
<dbReference type="InterPro" id="IPR029069">
    <property type="entry name" value="HotDog_dom_sf"/>
</dbReference>